<dbReference type="AlphaFoldDB" id="E3NNH0"/>
<dbReference type="EMBL" id="DS269211">
    <property type="protein sequence ID" value="EFP10684.1"/>
    <property type="molecule type" value="Genomic_DNA"/>
</dbReference>
<dbReference type="PANTHER" id="PTHR23021">
    <property type="entry name" value="SERPENTINE RECEPTOR, CLASS T"/>
    <property type="match status" value="1"/>
</dbReference>
<dbReference type="InParanoid" id="E3NNH0"/>
<dbReference type="HOGENOM" id="CLU_053041_3_0_1"/>
<dbReference type="FunCoup" id="E3NNH0">
    <property type="interactions" value="3"/>
</dbReference>
<accession>E3NNH0</accession>
<dbReference type="Proteomes" id="UP000008281">
    <property type="component" value="Unassembled WGS sequence"/>
</dbReference>
<feature type="transmembrane region" description="Helical" evidence="1">
    <location>
        <begin position="108"/>
        <end position="131"/>
    </location>
</feature>
<proteinExistence type="predicted"/>
<evidence type="ECO:0000313" key="3">
    <source>
        <dbReference type="Proteomes" id="UP000008281"/>
    </source>
</evidence>
<reference evidence="2" key="1">
    <citation type="submission" date="2007-07" db="EMBL/GenBank/DDBJ databases">
        <title>PCAP assembly of the Caenorhabditis remanei genome.</title>
        <authorList>
            <consortium name="The Caenorhabditis remanei Sequencing Consortium"/>
            <person name="Wilson R.K."/>
        </authorList>
    </citation>
    <scope>NUCLEOTIDE SEQUENCE [LARGE SCALE GENOMIC DNA]</scope>
    <source>
        <strain evidence="2">PB4641</strain>
    </source>
</reference>
<dbReference type="InterPro" id="IPR019425">
    <property type="entry name" value="7TM_GPCR_serpentine_rcpt_Srt"/>
</dbReference>
<sequence length="335" mass="38512">MNKVIRYGSVQAIPIYNCSAHTPEEWTKRDGVSRPILGITEASLGILINICYIPILFVMLEKEHFKISCYKIMSFLAIIDMLSIVVDCIITGWLSYQGAVFCSYPTLIYFSGMSGTGLWCCTCVTALILIVNRIFDLLVPRARIFFFEGNRTFLVILGAVLYTMYYVFCNTPSLFTSKFHSWFFTPMIFEGRDMDYENVPMFFNNIGVVFVTCILYILFCFVLGAKLKNVSTGSESRSASIQIFFQSAMICAFNLMASLIYISMNYIEVPFWLIILGQFSWQLGNSAPVFIYMKFNKTLRNERPEDEYGAKGYTDNVENPFDTSYDYFIKLVFFM</sequence>
<dbReference type="STRING" id="31234.E3NNH0"/>
<dbReference type="SUPFAM" id="SSF81321">
    <property type="entry name" value="Family A G protein-coupled receptor-like"/>
    <property type="match status" value="1"/>
</dbReference>
<gene>
    <name evidence="2" type="ORF">CRE_27934</name>
</gene>
<dbReference type="OMA" id="CAIYVIE"/>
<dbReference type="OrthoDB" id="5873245at2759"/>
<organism evidence="3">
    <name type="scientific">Caenorhabditis remanei</name>
    <name type="common">Caenorhabditis vulgaris</name>
    <dbReference type="NCBI Taxonomy" id="31234"/>
    <lineage>
        <taxon>Eukaryota</taxon>
        <taxon>Metazoa</taxon>
        <taxon>Ecdysozoa</taxon>
        <taxon>Nematoda</taxon>
        <taxon>Chromadorea</taxon>
        <taxon>Rhabditida</taxon>
        <taxon>Rhabditina</taxon>
        <taxon>Rhabditomorpha</taxon>
        <taxon>Rhabditoidea</taxon>
        <taxon>Rhabditidae</taxon>
        <taxon>Peloderinae</taxon>
        <taxon>Caenorhabditis</taxon>
    </lineage>
</organism>
<evidence type="ECO:0000256" key="1">
    <source>
        <dbReference type="SAM" id="Phobius"/>
    </source>
</evidence>
<feature type="transmembrane region" description="Helical" evidence="1">
    <location>
        <begin position="270"/>
        <end position="293"/>
    </location>
</feature>
<dbReference type="Pfam" id="PF10321">
    <property type="entry name" value="7TM_GPCR_Srt"/>
    <property type="match status" value="1"/>
</dbReference>
<keyword evidence="1" id="KW-1133">Transmembrane helix</keyword>
<feature type="transmembrane region" description="Helical" evidence="1">
    <location>
        <begin position="152"/>
        <end position="168"/>
    </location>
</feature>
<feature type="transmembrane region" description="Helical" evidence="1">
    <location>
        <begin position="72"/>
        <end position="96"/>
    </location>
</feature>
<keyword evidence="1" id="KW-0472">Membrane</keyword>
<protein>
    <submittedName>
        <fullName evidence="2">Uncharacterized protein</fullName>
    </submittedName>
</protein>
<feature type="transmembrane region" description="Helical" evidence="1">
    <location>
        <begin position="243"/>
        <end position="264"/>
    </location>
</feature>
<dbReference type="PANTHER" id="PTHR23021:SF83">
    <property type="entry name" value="SERPENTINE RECEPTOR, CLASS T"/>
    <property type="match status" value="1"/>
</dbReference>
<dbReference type="eggNOG" id="ENOG502SNCU">
    <property type="taxonomic scope" value="Eukaryota"/>
</dbReference>
<keyword evidence="1" id="KW-0812">Transmembrane</keyword>
<feature type="transmembrane region" description="Helical" evidence="1">
    <location>
        <begin position="202"/>
        <end position="223"/>
    </location>
</feature>
<evidence type="ECO:0000313" key="2">
    <source>
        <dbReference type="EMBL" id="EFP10684.1"/>
    </source>
</evidence>
<feature type="transmembrane region" description="Helical" evidence="1">
    <location>
        <begin position="36"/>
        <end position="60"/>
    </location>
</feature>
<keyword evidence="3" id="KW-1185">Reference proteome</keyword>
<name>E3NNH0_CAERE</name>